<reference evidence="3" key="1">
    <citation type="submission" date="2023-01" db="EMBL/GenBank/DDBJ databases">
        <title>The growth and conidiation of Purpureocillium lavendulum are regulated by nitrogen source and histone H3K14 acetylation.</title>
        <authorList>
            <person name="Tang P."/>
            <person name="Han J."/>
            <person name="Zhang C."/>
            <person name="Tang P."/>
            <person name="Qi F."/>
            <person name="Zhang K."/>
            <person name="Liang L."/>
        </authorList>
    </citation>
    <scope>NUCLEOTIDE SEQUENCE</scope>
    <source>
        <strain evidence="3">YMF1.00683</strain>
    </source>
</reference>
<keyword evidence="2" id="KW-0732">Signal</keyword>
<protein>
    <submittedName>
        <fullName evidence="3">Malate dehydrogenase</fullName>
    </submittedName>
</protein>
<feature type="signal peptide" evidence="2">
    <location>
        <begin position="1"/>
        <end position="17"/>
    </location>
</feature>
<feature type="region of interest" description="Disordered" evidence="1">
    <location>
        <begin position="24"/>
        <end position="49"/>
    </location>
</feature>
<dbReference type="PANTHER" id="PTHR35567:SF3">
    <property type="entry name" value="MALATE DEHYDROGENASE"/>
    <property type="match status" value="1"/>
</dbReference>
<dbReference type="Pfam" id="PF11937">
    <property type="entry name" value="DUF3455"/>
    <property type="match status" value="1"/>
</dbReference>
<feature type="chain" id="PRO_5044324006" evidence="2">
    <location>
        <begin position="18"/>
        <end position="247"/>
    </location>
</feature>
<sequence length="247" mass="25734">MLPTALLLFASAALTTAAPVIDRSTGPSCEASHQAPALPKTGGVSELPDPDSGLTLKHIALGFGIQNYTCSQVGTSSTAAGALAMLYDITNLYPNQGGDSLSQKDFENLTSKALWTHPVPLRMNHNAPGASRTNPFPRDAPLRLKGTRPLPFLGHHYFDAAGVPTFDLDGGKIHLPCTKISQVNPPSGADAGPEGTGAVTWLYLGGNAGAIGAKYVYRVLTAGGVSHGCKTTGTDSTSYTATYWFYG</sequence>
<organism evidence="3 4">
    <name type="scientific">Purpureocillium lavendulum</name>
    <dbReference type="NCBI Taxonomy" id="1247861"/>
    <lineage>
        <taxon>Eukaryota</taxon>
        <taxon>Fungi</taxon>
        <taxon>Dikarya</taxon>
        <taxon>Ascomycota</taxon>
        <taxon>Pezizomycotina</taxon>
        <taxon>Sordariomycetes</taxon>
        <taxon>Hypocreomycetidae</taxon>
        <taxon>Hypocreales</taxon>
        <taxon>Ophiocordycipitaceae</taxon>
        <taxon>Purpureocillium</taxon>
    </lineage>
</organism>
<comment type="caution">
    <text evidence="3">The sequence shown here is derived from an EMBL/GenBank/DDBJ whole genome shotgun (WGS) entry which is preliminary data.</text>
</comment>
<accession>A0AB34FEC2</accession>
<dbReference type="PANTHER" id="PTHR35567">
    <property type="entry name" value="MALATE DEHYDROGENASE (AFU_ORTHOLOGUE AFUA_2G13800)"/>
    <property type="match status" value="1"/>
</dbReference>
<dbReference type="InterPro" id="IPR021851">
    <property type="entry name" value="DUF3455"/>
</dbReference>
<keyword evidence="4" id="KW-1185">Reference proteome</keyword>
<gene>
    <name evidence="3" type="ORF">O9K51_10131</name>
</gene>
<evidence type="ECO:0000313" key="4">
    <source>
        <dbReference type="Proteomes" id="UP001163105"/>
    </source>
</evidence>
<dbReference type="AlphaFoldDB" id="A0AB34FEC2"/>
<dbReference type="EMBL" id="JAQHRD010000013">
    <property type="protein sequence ID" value="KAJ6437161.1"/>
    <property type="molecule type" value="Genomic_DNA"/>
</dbReference>
<evidence type="ECO:0000256" key="1">
    <source>
        <dbReference type="SAM" id="MobiDB-lite"/>
    </source>
</evidence>
<evidence type="ECO:0000256" key="2">
    <source>
        <dbReference type="SAM" id="SignalP"/>
    </source>
</evidence>
<proteinExistence type="predicted"/>
<evidence type="ECO:0000313" key="3">
    <source>
        <dbReference type="EMBL" id="KAJ6437161.1"/>
    </source>
</evidence>
<dbReference type="Proteomes" id="UP001163105">
    <property type="component" value="Unassembled WGS sequence"/>
</dbReference>
<name>A0AB34FEC2_9HYPO</name>